<keyword evidence="4" id="KW-1185">Reference proteome</keyword>
<dbReference type="AlphaFoldDB" id="A0A075NYW0"/>
<reference evidence="3 4" key="1">
    <citation type="submission" date="2014-06" db="EMBL/GenBank/DDBJ databases">
        <title>Genomes of Alteromonas australica, a world apart.</title>
        <authorList>
            <person name="Gonzaga A."/>
            <person name="Lopez-Perez M."/>
            <person name="Rodriguez-Valera F."/>
        </authorList>
    </citation>
    <scope>NUCLEOTIDE SEQUENCE [LARGE SCALE GENOMIC DNA]</scope>
    <source>
        <strain evidence="3 4">H 17</strain>
    </source>
</reference>
<dbReference type="Proteomes" id="UP000056090">
    <property type="component" value="Chromosome"/>
</dbReference>
<evidence type="ECO:0000256" key="2">
    <source>
        <dbReference type="HAMAP-Rule" id="MF_00758"/>
    </source>
</evidence>
<dbReference type="OrthoDB" id="9807486at2"/>
<dbReference type="Pfam" id="PF02622">
    <property type="entry name" value="DUF179"/>
    <property type="match status" value="1"/>
</dbReference>
<dbReference type="NCBIfam" id="NF001266">
    <property type="entry name" value="PRK00228.1-1"/>
    <property type="match status" value="1"/>
</dbReference>
<organism evidence="3 4">
    <name type="scientific">Alteromonas australica</name>
    <dbReference type="NCBI Taxonomy" id="589873"/>
    <lineage>
        <taxon>Bacteria</taxon>
        <taxon>Pseudomonadati</taxon>
        <taxon>Pseudomonadota</taxon>
        <taxon>Gammaproteobacteria</taxon>
        <taxon>Alteromonadales</taxon>
        <taxon>Alteromonadaceae</taxon>
        <taxon>Alteromonas/Salinimonas group</taxon>
        <taxon>Alteromonas</taxon>
    </lineage>
</organism>
<evidence type="ECO:0000313" key="4">
    <source>
        <dbReference type="Proteomes" id="UP000056090"/>
    </source>
</evidence>
<dbReference type="SUPFAM" id="SSF143456">
    <property type="entry name" value="VC0467-like"/>
    <property type="match status" value="1"/>
</dbReference>
<accession>A0A075NYW0</accession>
<dbReference type="GO" id="GO:0005829">
    <property type="term" value="C:cytosol"/>
    <property type="evidence" value="ECO:0007669"/>
    <property type="project" value="TreeGrafter"/>
</dbReference>
<sequence length="188" mass="20499">MTELKSLQNHFLIAMPTLDDPYFSRSLTYICEHNDEGAMGLVLNQPSTMNLKQLLEQTDKALTVSDDKAEQIILAGGPVSQERGFVLHTEQPGWGSSLTLAPGIMVTTSRDILTAIGSNQGPDEALIALGYAGWTAGQLEQEMQENAWLTIEADEEILFNTPIHKKWQAAVNKLGVDVWQLAPGAGHA</sequence>
<dbReference type="PANTHER" id="PTHR30327">
    <property type="entry name" value="UNCHARACTERIZED PROTEIN YQGE"/>
    <property type="match status" value="1"/>
</dbReference>
<dbReference type="KEGG" id="aal:EP13_14635"/>
<dbReference type="PANTHER" id="PTHR30327:SF1">
    <property type="entry name" value="UPF0301 PROTEIN YQGE"/>
    <property type="match status" value="1"/>
</dbReference>
<dbReference type="eggNOG" id="COG1678">
    <property type="taxonomic scope" value="Bacteria"/>
</dbReference>
<protein>
    <recommendedName>
        <fullName evidence="2">UPF0301 protein EP13_14635</fullName>
    </recommendedName>
</protein>
<name>A0A075NYW0_9ALTE</name>
<dbReference type="KEGG" id="aaus:EP12_15200"/>
<dbReference type="HAMAP" id="MF_00758">
    <property type="entry name" value="UPF0301"/>
    <property type="match status" value="1"/>
</dbReference>
<dbReference type="GeneID" id="78256130"/>
<dbReference type="PATRIC" id="fig|589873.4.peg.3298"/>
<proteinExistence type="inferred from homology"/>
<gene>
    <name evidence="3" type="ORF">EP13_14635</name>
</gene>
<evidence type="ECO:0000313" key="3">
    <source>
        <dbReference type="EMBL" id="AIF99819.1"/>
    </source>
</evidence>
<dbReference type="EMBL" id="CP008849">
    <property type="protein sequence ID" value="AIF99819.1"/>
    <property type="molecule type" value="Genomic_DNA"/>
</dbReference>
<comment type="similarity">
    <text evidence="1 2">Belongs to the UPF0301 (AlgH) family.</text>
</comment>
<dbReference type="Gene3D" id="3.40.1740.10">
    <property type="entry name" value="VC0467-like"/>
    <property type="match status" value="1"/>
</dbReference>
<evidence type="ECO:0000256" key="1">
    <source>
        <dbReference type="ARBA" id="ARBA00009600"/>
    </source>
</evidence>
<dbReference type="RefSeq" id="WP_081869512.1">
    <property type="nucleotide sequence ID" value="NZ_CBCSKJ010000002.1"/>
</dbReference>
<dbReference type="InterPro" id="IPR003774">
    <property type="entry name" value="AlgH-like"/>
</dbReference>